<reference evidence="9" key="1">
    <citation type="submission" date="2020-10" db="EMBL/GenBank/DDBJ databases">
        <title>The linear mitochondrial genome of commensal hydroid Eutima species (Cnidaria, Hydrozoa, Eirenidae).</title>
        <authorList>
            <person name="Seo J.S."/>
            <person name="Rhee J.-S."/>
        </authorList>
    </citation>
    <scope>NUCLEOTIDE SEQUENCE</scope>
</reference>
<dbReference type="GO" id="GO:0008137">
    <property type="term" value="F:NADH dehydrogenase (ubiquinone) activity"/>
    <property type="evidence" value="ECO:0007669"/>
    <property type="project" value="UniProtKB-EC"/>
</dbReference>
<feature type="transmembrane region" description="Helical" evidence="7">
    <location>
        <begin position="414"/>
        <end position="437"/>
    </location>
</feature>
<evidence type="ECO:0000256" key="7">
    <source>
        <dbReference type="SAM" id="Phobius"/>
    </source>
</evidence>
<evidence type="ECO:0000256" key="6">
    <source>
        <dbReference type="ARBA" id="ARBA00049551"/>
    </source>
</evidence>
<feature type="transmembrane region" description="Helical" evidence="7">
    <location>
        <begin position="139"/>
        <end position="163"/>
    </location>
</feature>
<feature type="transmembrane region" description="Helical" evidence="7">
    <location>
        <begin position="175"/>
        <end position="200"/>
    </location>
</feature>
<dbReference type="EMBL" id="MW066348">
    <property type="protein sequence ID" value="QPF96867.1"/>
    <property type="molecule type" value="Genomic_DNA"/>
</dbReference>
<feature type="transmembrane region" description="Helical" evidence="7">
    <location>
        <begin position="332"/>
        <end position="351"/>
    </location>
</feature>
<evidence type="ECO:0000256" key="2">
    <source>
        <dbReference type="ARBA" id="ARBA00012944"/>
    </source>
</evidence>
<feature type="domain" description="NADH:quinone oxidoreductase/Mrp antiporter transmembrane" evidence="8">
    <location>
        <begin position="101"/>
        <end position="373"/>
    </location>
</feature>
<keyword evidence="3 7" id="KW-0812">Transmembrane</keyword>
<evidence type="ECO:0000256" key="3">
    <source>
        <dbReference type="ARBA" id="ARBA00022692"/>
    </source>
</evidence>
<evidence type="ECO:0000256" key="5">
    <source>
        <dbReference type="ARBA" id="ARBA00023136"/>
    </source>
</evidence>
<protein>
    <recommendedName>
        <fullName evidence="2">NADH:ubiquinone reductase (H(+)-translocating)</fullName>
        <ecNumber evidence="2">7.1.1.2</ecNumber>
    </recommendedName>
</protein>
<evidence type="ECO:0000256" key="1">
    <source>
        <dbReference type="ARBA" id="ARBA00004141"/>
    </source>
</evidence>
<comment type="subcellular location">
    <subcellularLocation>
        <location evidence="1">Membrane</location>
        <topology evidence="1">Multi-pass membrane protein</topology>
    </subcellularLocation>
</comment>
<feature type="transmembrane region" description="Helical" evidence="7">
    <location>
        <begin position="84"/>
        <end position="101"/>
    </location>
</feature>
<organism evidence="9">
    <name type="scientific">Eutima sp. BMK-2020</name>
    <dbReference type="NCBI Taxonomy" id="2790655"/>
    <lineage>
        <taxon>Eukaryota</taxon>
        <taxon>Metazoa</taxon>
        <taxon>Cnidaria</taxon>
        <taxon>Hydrozoa</taxon>
        <taxon>Hydroidolina</taxon>
        <taxon>Leptothecata</taxon>
        <taxon>Eirenidae</taxon>
        <taxon>Eutima</taxon>
    </lineage>
</organism>
<accession>A0A7S9DFN1</accession>
<gene>
    <name evidence="9" type="primary">ND2</name>
</gene>
<feature type="transmembrane region" description="Helical" evidence="7">
    <location>
        <begin position="60"/>
        <end position="77"/>
    </location>
</feature>
<geneLocation type="mitochondrion" evidence="9"/>
<feature type="transmembrane region" description="Helical" evidence="7">
    <location>
        <begin position="363"/>
        <end position="384"/>
    </location>
</feature>
<dbReference type="GO" id="GO:0016020">
    <property type="term" value="C:membrane"/>
    <property type="evidence" value="ECO:0007669"/>
    <property type="project" value="UniProtKB-SubCell"/>
</dbReference>
<comment type="catalytic activity">
    <reaction evidence="6">
        <text>a ubiquinone + NADH + 5 H(+)(in) = a ubiquinol + NAD(+) + 4 H(+)(out)</text>
        <dbReference type="Rhea" id="RHEA:29091"/>
        <dbReference type="Rhea" id="RHEA-COMP:9565"/>
        <dbReference type="Rhea" id="RHEA-COMP:9566"/>
        <dbReference type="ChEBI" id="CHEBI:15378"/>
        <dbReference type="ChEBI" id="CHEBI:16389"/>
        <dbReference type="ChEBI" id="CHEBI:17976"/>
        <dbReference type="ChEBI" id="CHEBI:57540"/>
        <dbReference type="ChEBI" id="CHEBI:57945"/>
        <dbReference type="EC" id="7.1.1.2"/>
    </reaction>
</comment>
<dbReference type="PANTHER" id="PTHR22773">
    <property type="entry name" value="NADH DEHYDROGENASE"/>
    <property type="match status" value="1"/>
</dbReference>
<dbReference type="EC" id="7.1.1.2" evidence="2"/>
<keyword evidence="9" id="KW-0496">Mitochondrion</keyword>
<dbReference type="AlphaFoldDB" id="A0A7S9DFN1"/>
<evidence type="ECO:0000256" key="4">
    <source>
        <dbReference type="ARBA" id="ARBA00022989"/>
    </source>
</evidence>
<feature type="transmembrane region" description="Helical" evidence="7">
    <location>
        <begin position="237"/>
        <end position="255"/>
    </location>
</feature>
<feature type="transmembrane region" description="Helical" evidence="7">
    <location>
        <begin position="6"/>
        <end position="21"/>
    </location>
</feature>
<dbReference type="InterPro" id="IPR001750">
    <property type="entry name" value="ND/Mrp_TM"/>
</dbReference>
<proteinExistence type="predicted"/>
<sequence length="445" mass="50927">MNFSILNIIIICIIIITIVEYKKNKSNINYLFISLFIILLIINSYWIFDTNFFSIQPWKYGFLLMIFGLFLTILELIEKNNLEIYCLVCLVFIGSILLVISSNLITLYLGLELQTFCIFILIAKNRLSVKGSEAGLKYFILGAISSGFYLLGITMLFLIGSSLEIVDLKIISNDLIFNISLIFITLSLCFKLTLFPLHFWIPDVYEGSSWEIISLISTLPKISVICILIQMLINSDLIIIFSLLSIIIGTLGSFNQSKTKRLFGYSGISHMGFIMLSYGVFINTGFIVGNLYLVIYMIGMISIFSLIINFFTKSKYIIELSHLKFSSRCVSISWVLLILSIAGIPPLSGFISKWFLLWNTINFDFAISSFIIILFSAIGAGYYLRLVKMVYFQKKSSFFLWESILTKELVKNELSLLVLGIYLFFSFFLILNFSFFIDILNFNLN</sequence>
<feature type="transmembrane region" description="Helical" evidence="7">
    <location>
        <begin position="262"/>
        <end position="281"/>
    </location>
</feature>
<feature type="transmembrane region" description="Helical" evidence="7">
    <location>
        <begin position="28"/>
        <end position="48"/>
    </location>
</feature>
<keyword evidence="5 7" id="KW-0472">Membrane</keyword>
<keyword evidence="4 7" id="KW-1133">Transmembrane helix</keyword>
<evidence type="ECO:0000313" key="9">
    <source>
        <dbReference type="EMBL" id="QPF96867.1"/>
    </source>
</evidence>
<evidence type="ECO:0000259" key="8">
    <source>
        <dbReference type="Pfam" id="PF00361"/>
    </source>
</evidence>
<name>A0A7S9DFN1_9CNID</name>
<dbReference type="Pfam" id="PF00361">
    <property type="entry name" value="Proton_antipo_M"/>
    <property type="match status" value="1"/>
</dbReference>
<feature type="transmembrane region" description="Helical" evidence="7">
    <location>
        <begin position="287"/>
        <end position="311"/>
    </location>
</feature>